<dbReference type="EMBL" id="JASCZI010030292">
    <property type="protein sequence ID" value="MED6120738.1"/>
    <property type="molecule type" value="Genomic_DNA"/>
</dbReference>
<evidence type="ECO:0000313" key="1">
    <source>
        <dbReference type="EMBL" id="MED6120738.1"/>
    </source>
</evidence>
<proteinExistence type="predicted"/>
<comment type="caution">
    <text evidence="1">The sequence shown here is derived from an EMBL/GenBank/DDBJ whole genome shotgun (WGS) entry which is preliminary data.</text>
</comment>
<name>A0ABU6R9X9_9FABA</name>
<dbReference type="Proteomes" id="UP001341840">
    <property type="component" value="Unassembled WGS sequence"/>
</dbReference>
<sequence length="163" mass="17017">MDNLGVEAGSRQESGAGQAAEFELHCAGCAGVMVNSKASAAGLGRVARTTVFAHSVRVVLKLGEMMRLQNVTIPGKRIKRTCSACPPMVVCTLPEPLRVVMGSRVIGPRHIPDVIDPNEGELLQVESACSWTTSGPVCWLVGSDGGGWDGDGQDGKSSPNDSN</sequence>
<protein>
    <submittedName>
        <fullName evidence="1">Uncharacterized protein</fullName>
    </submittedName>
</protein>
<organism evidence="1 2">
    <name type="scientific">Stylosanthes scabra</name>
    <dbReference type="NCBI Taxonomy" id="79078"/>
    <lineage>
        <taxon>Eukaryota</taxon>
        <taxon>Viridiplantae</taxon>
        <taxon>Streptophyta</taxon>
        <taxon>Embryophyta</taxon>
        <taxon>Tracheophyta</taxon>
        <taxon>Spermatophyta</taxon>
        <taxon>Magnoliopsida</taxon>
        <taxon>eudicotyledons</taxon>
        <taxon>Gunneridae</taxon>
        <taxon>Pentapetalae</taxon>
        <taxon>rosids</taxon>
        <taxon>fabids</taxon>
        <taxon>Fabales</taxon>
        <taxon>Fabaceae</taxon>
        <taxon>Papilionoideae</taxon>
        <taxon>50 kb inversion clade</taxon>
        <taxon>dalbergioids sensu lato</taxon>
        <taxon>Dalbergieae</taxon>
        <taxon>Pterocarpus clade</taxon>
        <taxon>Stylosanthes</taxon>
    </lineage>
</organism>
<evidence type="ECO:0000313" key="2">
    <source>
        <dbReference type="Proteomes" id="UP001341840"/>
    </source>
</evidence>
<keyword evidence="2" id="KW-1185">Reference proteome</keyword>
<accession>A0ABU6R9X9</accession>
<gene>
    <name evidence="1" type="ORF">PIB30_023851</name>
</gene>
<reference evidence="1 2" key="1">
    <citation type="journal article" date="2023" name="Plants (Basel)">
        <title>Bridging the Gap: Combining Genomics and Transcriptomics Approaches to Understand Stylosanthes scabra, an Orphan Legume from the Brazilian Caatinga.</title>
        <authorList>
            <person name="Ferreira-Neto J.R.C."/>
            <person name="da Silva M.D."/>
            <person name="Binneck E."/>
            <person name="de Melo N.F."/>
            <person name="da Silva R.H."/>
            <person name="de Melo A.L.T.M."/>
            <person name="Pandolfi V."/>
            <person name="Bustamante F.O."/>
            <person name="Brasileiro-Vidal A.C."/>
            <person name="Benko-Iseppon A.M."/>
        </authorList>
    </citation>
    <scope>NUCLEOTIDE SEQUENCE [LARGE SCALE GENOMIC DNA]</scope>
    <source>
        <tissue evidence="1">Leaves</tissue>
    </source>
</reference>